<evidence type="ECO:0000259" key="3">
    <source>
        <dbReference type="Pfam" id="PF00501"/>
    </source>
</evidence>
<dbReference type="Proteomes" id="UP000029628">
    <property type="component" value="Unassembled WGS sequence"/>
</dbReference>
<organism evidence="5 6">
    <name type="scientific">Veillonella montpellierensis DNF00314</name>
    <dbReference type="NCBI Taxonomy" id="1401067"/>
    <lineage>
        <taxon>Bacteria</taxon>
        <taxon>Bacillati</taxon>
        <taxon>Bacillota</taxon>
        <taxon>Negativicutes</taxon>
        <taxon>Veillonellales</taxon>
        <taxon>Veillonellaceae</taxon>
        <taxon>Veillonella</taxon>
    </lineage>
</organism>
<accession>A0A096ANG3</accession>
<dbReference type="PANTHER" id="PTHR43201">
    <property type="entry name" value="ACYL-COA SYNTHETASE"/>
    <property type="match status" value="1"/>
</dbReference>
<keyword evidence="6" id="KW-1185">Reference proteome</keyword>
<dbReference type="PROSITE" id="PS51257">
    <property type="entry name" value="PROKAR_LIPOPROTEIN"/>
    <property type="match status" value="1"/>
</dbReference>
<dbReference type="Gene3D" id="3.40.50.12780">
    <property type="entry name" value="N-terminal domain of ligase-like"/>
    <property type="match status" value="2"/>
</dbReference>
<protein>
    <recommendedName>
        <fullName evidence="7">AMP-dependent synthetase/ligase domain-containing protein</fullName>
    </recommendedName>
</protein>
<dbReference type="eggNOG" id="COG0318">
    <property type="taxonomic scope" value="Bacteria"/>
</dbReference>
<dbReference type="InterPro" id="IPR000873">
    <property type="entry name" value="AMP-dep_synth/lig_dom"/>
</dbReference>
<dbReference type="AlphaFoldDB" id="A0A096ANG3"/>
<dbReference type="GO" id="GO:0006631">
    <property type="term" value="P:fatty acid metabolic process"/>
    <property type="evidence" value="ECO:0007669"/>
    <property type="project" value="TreeGrafter"/>
</dbReference>
<dbReference type="EMBL" id="JRNT01000005">
    <property type="protein sequence ID" value="KGF48280.1"/>
    <property type="molecule type" value="Genomic_DNA"/>
</dbReference>
<name>A0A096ANG3_9FIRM</name>
<dbReference type="InterPro" id="IPR045851">
    <property type="entry name" value="AMP-bd_C_sf"/>
</dbReference>
<dbReference type="SUPFAM" id="SSF56801">
    <property type="entry name" value="Acetyl-CoA synthetase-like"/>
    <property type="match status" value="1"/>
</dbReference>
<proteinExistence type="inferred from homology"/>
<dbReference type="InterPro" id="IPR025110">
    <property type="entry name" value="AMP-bd_C"/>
</dbReference>
<sequence>MSILYDRLVRLAGTSPTSYACIIDDRKYTYQDLVNAVDTLAKQYISNKGEVTLIVERKLWSQLVHWLALLKVGAYPVVCHKELNRERLEQMKYSITKIPKKADFAVLSSGTTGIPKVLWRSERSWVDYFSTQNTVFHINHYTKIFVQGSFSFTGNTNMILSVLWMGGMIISSDSSLVKQWHYLMKLHQVSHMYMLPTKIKLLVRHIHDPLDSVHWIITGSQMLDSNLMKEITILYPNAQWILYYGASELNYISWCNYEDWIDEPGTVGKPFPQVTVTVREGLLYIDTPYGVEGLTMPYTVGDKGTISNSGRIILQGRKETMINRGGYKLFIDSIEQVVHEVLGVEQAAAIRVDDSLRGDTYILYIVIKKGFTKKEIETGIKDVLTPIERPQAIYIVPYIPLTDCAKIDKVTLQSWYNEKKKHR</sequence>
<dbReference type="Gene3D" id="3.30.300.30">
    <property type="match status" value="1"/>
</dbReference>
<evidence type="ECO:0000313" key="5">
    <source>
        <dbReference type="EMBL" id="KGF48280.1"/>
    </source>
</evidence>
<comment type="similarity">
    <text evidence="1">Belongs to the ATP-dependent AMP-binding enzyme family.</text>
</comment>
<dbReference type="Pfam" id="PF00501">
    <property type="entry name" value="AMP-binding"/>
    <property type="match status" value="1"/>
</dbReference>
<evidence type="ECO:0008006" key="7">
    <source>
        <dbReference type="Google" id="ProtNLM"/>
    </source>
</evidence>
<evidence type="ECO:0000259" key="4">
    <source>
        <dbReference type="Pfam" id="PF13193"/>
    </source>
</evidence>
<comment type="caution">
    <text evidence="5">The sequence shown here is derived from an EMBL/GenBank/DDBJ whole genome shotgun (WGS) entry which is preliminary data.</text>
</comment>
<reference evidence="5 6" key="1">
    <citation type="submission" date="2014-07" db="EMBL/GenBank/DDBJ databases">
        <authorList>
            <person name="McCorrison J."/>
            <person name="Sanka R."/>
            <person name="Torralba M."/>
            <person name="Gillis M."/>
            <person name="Haft D.H."/>
            <person name="Methe B."/>
            <person name="Sutton G."/>
            <person name="Nelson K.E."/>
        </authorList>
    </citation>
    <scope>NUCLEOTIDE SEQUENCE [LARGE SCALE GENOMIC DNA]</scope>
    <source>
        <strain evidence="5 6">DNF00314</strain>
    </source>
</reference>
<dbReference type="Pfam" id="PF13193">
    <property type="entry name" value="AMP-binding_C"/>
    <property type="match status" value="1"/>
</dbReference>
<evidence type="ECO:0000313" key="6">
    <source>
        <dbReference type="Proteomes" id="UP000029628"/>
    </source>
</evidence>
<dbReference type="GO" id="GO:0031956">
    <property type="term" value="F:medium-chain fatty acid-CoA ligase activity"/>
    <property type="evidence" value="ECO:0007669"/>
    <property type="project" value="TreeGrafter"/>
</dbReference>
<feature type="domain" description="AMP-dependent synthetase/ligase" evidence="3">
    <location>
        <begin position="107"/>
        <end position="279"/>
    </location>
</feature>
<dbReference type="PANTHER" id="PTHR43201:SF5">
    <property type="entry name" value="MEDIUM-CHAIN ACYL-COA LIGASE ACSF2, MITOCHONDRIAL"/>
    <property type="match status" value="1"/>
</dbReference>
<keyword evidence="2" id="KW-0436">Ligase</keyword>
<evidence type="ECO:0000256" key="1">
    <source>
        <dbReference type="ARBA" id="ARBA00006432"/>
    </source>
</evidence>
<evidence type="ECO:0000256" key="2">
    <source>
        <dbReference type="ARBA" id="ARBA00022598"/>
    </source>
</evidence>
<feature type="domain" description="AMP-binding enzyme C-terminal" evidence="4">
    <location>
        <begin position="334"/>
        <end position="406"/>
    </location>
</feature>
<gene>
    <name evidence="5" type="ORF">HMPREF0872_01435</name>
</gene>
<dbReference type="InterPro" id="IPR042099">
    <property type="entry name" value="ANL_N_sf"/>
</dbReference>
<dbReference type="RefSeq" id="WP_038151246.1">
    <property type="nucleotide sequence ID" value="NZ_JRNT01000005.1"/>
</dbReference>